<dbReference type="GO" id="GO:0017057">
    <property type="term" value="F:6-phosphogluconolactonase activity"/>
    <property type="evidence" value="ECO:0007669"/>
    <property type="project" value="UniProtKB-UniRule"/>
</dbReference>
<dbReference type="EC" id="3.1.1.31" evidence="4 6"/>
<gene>
    <name evidence="8" type="ORF">AYI69_g668</name>
</gene>
<comment type="function">
    <text evidence="6">Hydrolysis of 6-phosphogluconolactone to 6-phosphogluconate.</text>
</comment>
<evidence type="ECO:0000256" key="4">
    <source>
        <dbReference type="ARBA" id="ARBA00013198"/>
    </source>
</evidence>
<dbReference type="PANTHER" id="PTHR11054">
    <property type="entry name" value="6-PHOSPHOGLUCONOLACTONASE"/>
    <property type="match status" value="1"/>
</dbReference>
<proteinExistence type="inferred from homology"/>
<dbReference type="PANTHER" id="PTHR11054:SF0">
    <property type="entry name" value="6-PHOSPHOGLUCONOLACTONASE"/>
    <property type="match status" value="1"/>
</dbReference>
<dbReference type="EMBL" id="LSSM01000172">
    <property type="protein sequence ID" value="OMJ29805.1"/>
    <property type="molecule type" value="Genomic_DNA"/>
</dbReference>
<protein>
    <recommendedName>
        <fullName evidence="4 6">6-phosphogluconolactonase</fullName>
        <shortName evidence="6">6PGL</shortName>
        <ecNumber evidence="4 6">3.1.1.31</ecNumber>
    </recommendedName>
</protein>
<feature type="domain" description="Glucosamine/galactosamine-6-phosphate isomerase" evidence="7">
    <location>
        <begin position="13"/>
        <end position="240"/>
    </location>
</feature>
<dbReference type="UniPathway" id="UPA00115">
    <property type="reaction ID" value="UER00409"/>
</dbReference>
<sequence>MKSYEKKIFSFADSDELSKSICAYIENLSKESIEKHDRFTVAFSGGSLPKTVSKYLVQSSNVDFTKWYVFFADERCVKHNDSDSNYLLVKQEFLSKLRPENCVPESQVISINEDLVNNSEEAADDYEEKLVKAFVGKETVRYPVFDLLLLGMGPDGHTCSLFPGFPQVQETGSWVTNIDNSPKPPSSRITLTLPVLNDAHNVAFVNSGPQKAQIIKEILQDKSTAYPAGLVSPHRGNLYWFMDNQSSSLLSPSVISEFSNKL</sequence>
<dbReference type="GO" id="GO:0005975">
    <property type="term" value="P:carbohydrate metabolic process"/>
    <property type="evidence" value="ECO:0007669"/>
    <property type="project" value="UniProtKB-UniRule"/>
</dbReference>
<keyword evidence="5 6" id="KW-0378">Hydrolase</keyword>
<evidence type="ECO:0000259" key="7">
    <source>
        <dbReference type="Pfam" id="PF01182"/>
    </source>
</evidence>
<comment type="pathway">
    <text evidence="2 6">Carbohydrate degradation; pentose phosphate pathway; D-ribulose 5-phosphate from D-glucose 6-phosphate (oxidative stage): step 2/3.</text>
</comment>
<dbReference type="Gene3D" id="3.40.50.1360">
    <property type="match status" value="1"/>
</dbReference>
<accession>A0A1R1YSH6</accession>
<dbReference type="NCBIfam" id="TIGR01198">
    <property type="entry name" value="pgl"/>
    <property type="match status" value="1"/>
</dbReference>
<dbReference type="GO" id="GO:0006098">
    <property type="term" value="P:pentose-phosphate shunt"/>
    <property type="evidence" value="ECO:0007669"/>
    <property type="project" value="UniProtKB-UniPathway"/>
</dbReference>
<evidence type="ECO:0000313" key="8">
    <source>
        <dbReference type="EMBL" id="OMJ29805.1"/>
    </source>
</evidence>
<dbReference type="SUPFAM" id="SSF100950">
    <property type="entry name" value="NagB/RpiA/CoA transferase-like"/>
    <property type="match status" value="1"/>
</dbReference>
<comment type="similarity">
    <text evidence="3 6">Belongs to the glucosamine/galactosamine-6-phosphate isomerase family. 6-phosphogluconolactonase subfamily.</text>
</comment>
<evidence type="ECO:0000256" key="2">
    <source>
        <dbReference type="ARBA" id="ARBA00004961"/>
    </source>
</evidence>
<dbReference type="InterPro" id="IPR037171">
    <property type="entry name" value="NagB/RpiA_transferase-like"/>
</dbReference>
<dbReference type="InterPro" id="IPR006148">
    <property type="entry name" value="Glc/Gal-6P_isomerase"/>
</dbReference>
<reference evidence="9" key="1">
    <citation type="submission" date="2017-01" db="EMBL/GenBank/DDBJ databases">
        <authorList>
            <person name="Wang Y."/>
            <person name="White M."/>
            <person name="Kvist S."/>
            <person name="Moncalvo J.-M."/>
        </authorList>
    </citation>
    <scope>NUCLEOTIDE SEQUENCE [LARGE SCALE GENOMIC DNA]</scope>
    <source>
        <strain evidence="9">ID-206-W2</strain>
    </source>
</reference>
<dbReference type="InterPro" id="IPR039104">
    <property type="entry name" value="6PGL"/>
</dbReference>
<dbReference type="CDD" id="cd01400">
    <property type="entry name" value="6PGL"/>
    <property type="match status" value="1"/>
</dbReference>
<comment type="catalytic activity">
    <reaction evidence="1 6">
        <text>6-phospho-D-glucono-1,5-lactone + H2O = 6-phospho-D-gluconate + H(+)</text>
        <dbReference type="Rhea" id="RHEA:12556"/>
        <dbReference type="ChEBI" id="CHEBI:15377"/>
        <dbReference type="ChEBI" id="CHEBI:15378"/>
        <dbReference type="ChEBI" id="CHEBI:57955"/>
        <dbReference type="ChEBI" id="CHEBI:58759"/>
        <dbReference type="EC" id="3.1.1.31"/>
    </reaction>
</comment>
<name>A0A1R1YSH6_9FUNG</name>
<comment type="caution">
    <text evidence="8">The sequence shown here is derived from an EMBL/GenBank/DDBJ whole genome shotgun (WGS) entry which is preliminary data.</text>
</comment>
<dbReference type="FunFam" id="3.40.50.1360:FF:000005">
    <property type="entry name" value="6-phosphogluconolactonase"/>
    <property type="match status" value="1"/>
</dbReference>
<dbReference type="Proteomes" id="UP000187429">
    <property type="component" value="Unassembled WGS sequence"/>
</dbReference>
<organism evidence="8 9">
    <name type="scientific">Smittium culicis</name>
    <dbReference type="NCBI Taxonomy" id="133412"/>
    <lineage>
        <taxon>Eukaryota</taxon>
        <taxon>Fungi</taxon>
        <taxon>Fungi incertae sedis</taxon>
        <taxon>Zoopagomycota</taxon>
        <taxon>Kickxellomycotina</taxon>
        <taxon>Harpellomycetes</taxon>
        <taxon>Harpellales</taxon>
        <taxon>Legeriomycetaceae</taxon>
        <taxon>Smittium</taxon>
    </lineage>
</organism>
<evidence type="ECO:0000313" key="9">
    <source>
        <dbReference type="Proteomes" id="UP000187429"/>
    </source>
</evidence>
<evidence type="ECO:0000256" key="3">
    <source>
        <dbReference type="ARBA" id="ARBA00010662"/>
    </source>
</evidence>
<dbReference type="OrthoDB" id="432544at2759"/>
<keyword evidence="9" id="KW-1185">Reference proteome</keyword>
<evidence type="ECO:0000256" key="5">
    <source>
        <dbReference type="ARBA" id="ARBA00022801"/>
    </source>
</evidence>
<evidence type="ECO:0000256" key="6">
    <source>
        <dbReference type="RuleBase" id="RU365095"/>
    </source>
</evidence>
<dbReference type="Pfam" id="PF01182">
    <property type="entry name" value="Glucosamine_iso"/>
    <property type="match status" value="1"/>
</dbReference>
<evidence type="ECO:0000256" key="1">
    <source>
        <dbReference type="ARBA" id="ARBA00000832"/>
    </source>
</evidence>
<dbReference type="InterPro" id="IPR005900">
    <property type="entry name" value="6-phosphogluconolactonase_DevB"/>
</dbReference>
<dbReference type="AlphaFoldDB" id="A0A1R1YSH6"/>